<keyword evidence="11 18" id="KW-0413">Isomerase</keyword>
<dbReference type="CDD" id="cd01171">
    <property type="entry name" value="YXKO-related"/>
    <property type="match status" value="1"/>
</dbReference>
<evidence type="ECO:0000259" key="21">
    <source>
        <dbReference type="PROSITE" id="PS51385"/>
    </source>
</evidence>
<feature type="binding site" evidence="17">
    <location>
        <position position="343"/>
    </location>
    <ligand>
        <name>(6S)-NADPHX</name>
        <dbReference type="ChEBI" id="CHEBI:64076"/>
    </ligand>
</feature>
<keyword evidence="23" id="KW-1185">Reference proteome</keyword>
<feature type="binding site" evidence="17">
    <location>
        <position position="394"/>
    </location>
    <ligand>
        <name>(6S)-NADPHX</name>
        <dbReference type="ChEBI" id="CHEBI:64076"/>
    </ligand>
</feature>
<keyword evidence="7 17" id="KW-0067">ATP-binding</keyword>
<accession>A0ABU0B201</accession>
<feature type="binding site" evidence="18">
    <location>
        <position position="170"/>
    </location>
    <ligand>
        <name>(6S)-NADPHX</name>
        <dbReference type="ChEBI" id="CHEBI:64076"/>
    </ligand>
</feature>
<dbReference type="GO" id="GO:0052856">
    <property type="term" value="F:NAD(P)HX epimerase activity"/>
    <property type="evidence" value="ECO:0007669"/>
    <property type="project" value="UniProtKB-EC"/>
</dbReference>
<comment type="catalytic activity">
    <reaction evidence="16 17 19">
        <text>(6S)-NADPHX + ADP = AMP + phosphate + NADPH + H(+)</text>
        <dbReference type="Rhea" id="RHEA:32235"/>
        <dbReference type="ChEBI" id="CHEBI:15378"/>
        <dbReference type="ChEBI" id="CHEBI:43474"/>
        <dbReference type="ChEBI" id="CHEBI:57783"/>
        <dbReference type="ChEBI" id="CHEBI:64076"/>
        <dbReference type="ChEBI" id="CHEBI:456215"/>
        <dbReference type="ChEBI" id="CHEBI:456216"/>
        <dbReference type="EC" id="4.2.1.136"/>
    </reaction>
</comment>
<dbReference type="Pfam" id="PF01256">
    <property type="entry name" value="Carb_kinase"/>
    <property type="match status" value="1"/>
</dbReference>
<evidence type="ECO:0000256" key="10">
    <source>
        <dbReference type="ARBA" id="ARBA00023027"/>
    </source>
</evidence>
<feature type="binding site" evidence="17">
    <location>
        <position position="272"/>
    </location>
    <ligand>
        <name>(6S)-NADPHX</name>
        <dbReference type="ChEBI" id="CHEBI:64076"/>
    </ligand>
</feature>
<dbReference type="PANTHER" id="PTHR12592">
    <property type="entry name" value="ATP-DEPENDENT (S)-NAD(P)H-HYDRATE DEHYDRATASE FAMILY MEMBER"/>
    <property type="match status" value="1"/>
</dbReference>
<evidence type="ECO:0000256" key="18">
    <source>
        <dbReference type="HAMAP-Rule" id="MF_01966"/>
    </source>
</evidence>
<evidence type="ECO:0000256" key="14">
    <source>
        <dbReference type="ARBA" id="ARBA00025153"/>
    </source>
</evidence>
<comment type="similarity">
    <text evidence="17">Belongs to the NnrD/CARKD family.</text>
</comment>
<comment type="similarity">
    <text evidence="3 19">In the N-terminal section; belongs to the NnrE/AIBP family.</text>
</comment>
<keyword evidence="10 17" id="KW-0520">NAD</keyword>
<evidence type="ECO:0000256" key="2">
    <source>
        <dbReference type="ARBA" id="ARBA00000909"/>
    </source>
</evidence>
<comment type="function">
    <text evidence="18">Catalyzes the epimerization of the S- and R-forms of NAD(P)HX, a damaged form of NAD(P)H that is a result of enzymatic or heat-dependent hydration. This is a prerequisite for the S-specific NAD(P)H-hydrate dehydratase to allow the repair of both epimers of NAD(P)HX.</text>
</comment>
<dbReference type="Gene3D" id="3.40.1190.20">
    <property type="match status" value="1"/>
</dbReference>
<keyword evidence="9 18" id="KW-0630">Potassium</keyword>
<dbReference type="NCBIfam" id="TIGR00197">
    <property type="entry name" value="yjeF_nterm"/>
    <property type="match status" value="1"/>
</dbReference>
<evidence type="ECO:0000256" key="8">
    <source>
        <dbReference type="ARBA" id="ARBA00022857"/>
    </source>
</evidence>
<dbReference type="SUPFAM" id="SSF53613">
    <property type="entry name" value="Ribokinase-like"/>
    <property type="match status" value="1"/>
</dbReference>
<dbReference type="NCBIfam" id="TIGR00196">
    <property type="entry name" value="yjeF_cterm"/>
    <property type="match status" value="1"/>
</dbReference>
<feature type="binding site" evidence="18">
    <location>
        <position position="66"/>
    </location>
    <ligand>
        <name>K(+)</name>
        <dbReference type="ChEBI" id="CHEBI:29103"/>
    </ligand>
</feature>
<dbReference type="EMBL" id="JAUSUX010000013">
    <property type="protein sequence ID" value="MDQ0286745.1"/>
    <property type="molecule type" value="Genomic_DNA"/>
</dbReference>
<dbReference type="EC" id="5.1.99.6" evidence="19"/>
<dbReference type="InterPro" id="IPR017953">
    <property type="entry name" value="Carbohydrate_kinase_pred_CS"/>
</dbReference>
<organism evidence="22 23">
    <name type="scientific">Desulfofundulus luciae</name>
    <dbReference type="NCBI Taxonomy" id="74702"/>
    <lineage>
        <taxon>Bacteria</taxon>
        <taxon>Bacillati</taxon>
        <taxon>Bacillota</taxon>
        <taxon>Clostridia</taxon>
        <taxon>Eubacteriales</taxon>
        <taxon>Peptococcaceae</taxon>
        <taxon>Desulfofundulus</taxon>
    </lineage>
</organism>
<evidence type="ECO:0000256" key="11">
    <source>
        <dbReference type="ARBA" id="ARBA00023235"/>
    </source>
</evidence>
<dbReference type="Pfam" id="PF03853">
    <property type="entry name" value="YjeF_N"/>
    <property type="match status" value="1"/>
</dbReference>
<keyword evidence="5 18" id="KW-0479">Metal-binding</keyword>
<feature type="domain" description="YjeF N-terminal" evidence="21">
    <location>
        <begin position="15"/>
        <end position="227"/>
    </location>
</feature>
<keyword evidence="12 17" id="KW-0456">Lyase</keyword>
<evidence type="ECO:0000256" key="6">
    <source>
        <dbReference type="ARBA" id="ARBA00022741"/>
    </source>
</evidence>
<comment type="catalytic activity">
    <reaction evidence="15 17 19">
        <text>(6S)-NADHX + ADP = AMP + phosphate + NADH + H(+)</text>
        <dbReference type="Rhea" id="RHEA:32223"/>
        <dbReference type="ChEBI" id="CHEBI:15378"/>
        <dbReference type="ChEBI" id="CHEBI:43474"/>
        <dbReference type="ChEBI" id="CHEBI:57945"/>
        <dbReference type="ChEBI" id="CHEBI:64074"/>
        <dbReference type="ChEBI" id="CHEBI:456215"/>
        <dbReference type="ChEBI" id="CHEBI:456216"/>
        <dbReference type="EC" id="4.2.1.136"/>
    </reaction>
</comment>
<feature type="binding site" evidence="18">
    <location>
        <begin position="141"/>
        <end position="147"/>
    </location>
    <ligand>
        <name>(6S)-NADPHX</name>
        <dbReference type="ChEBI" id="CHEBI:64076"/>
    </ligand>
</feature>
<dbReference type="InterPro" id="IPR036652">
    <property type="entry name" value="YjeF_N_dom_sf"/>
</dbReference>
<evidence type="ECO:0000256" key="1">
    <source>
        <dbReference type="ARBA" id="ARBA00000013"/>
    </source>
</evidence>
<comment type="cofactor">
    <cofactor evidence="18 19">
        <name>K(+)</name>
        <dbReference type="ChEBI" id="CHEBI:29103"/>
    </cofactor>
    <text evidence="18 19">Binds 1 potassium ion per subunit.</text>
</comment>
<proteinExistence type="inferred from homology"/>
<dbReference type="HAMAP" id="MF_01966">
    <property type="entry name" value="NADHX_epimerase"/>
    <property type="match status" value="1"/>
</dbReference>
<comment type="function">
    <text evidence="17">Catalyzes the dehydration of the S-form of NAD(P)HX at the expense of ADP, which is converted to AMP. Together with NAD(P)HX epimerase, which catalyzes the epimerization of the S- and R-forms, the enzyme allows the repair of both epimers of NAD(P)HX, a damaged form of NAD(P)H that is a result of enzymatic or heat-dependent hydration.</text>
</comment>
<evidence type="ECO:0000256" key="19">
    <source>
        <dbReference type="PIRNR" id="PIRNR017184"/>
    </source>
</evidence>
<protein>
    <recommendedName>
        <fullName evidence="19">Bifunctional NAD(P)H-hydrate repair enzyme</fullName>
    </recommendedName>
    <alternativeName>
        <fullName evidence="19">Nicotinamide nucleotide repair protein</fullName>
    </alternativeName>
    <domain>
        <recommendedName>
            <fullName evidence="19">ADP-dependent (S)-NAD(P)H-hydrate dehydratase</fullName>
            <ecNumber evidence="19">4.2.1.136</ecNumber>
        </recommendedName>
        <alternativeName>
            <fullName evidence="19">ADP-dependent NAD(P)HX dehydratase</fullName>
        </alternativeName>
    </domain>
    <domain>
        <recommendedName>
            <fullName evidence="19">NAD(P)H-hydrate epimerase</fullName>
            <ecNumber evidence="19">5.1.99.6</ecNumber>
        </recommendedName>
    </domain>
</protein>
<feature type="binding site" evidence="18">
    <location>
        <position position="137"/>
    </location>
    <ligand>
        <name>K(+)</name>
        <dbReference type="ChEBI" id="CHEBI:29103"/>
    </ligand>
</feature>
<evidence type="ECO:0000256" key="9">
    <source>
        <dbReference type="ARBA" id="ARBA00022958"/>
    </source>
</evidence>
<name>A0ABU0B201_9FIRM</name>
<keyword evidence="13" id="KW-0511">Multifunctional enzyme</keyword>
<dbReference type="PROSITE" id="PS01050">
    <property type="entry name" value="YJEF_C_2"/>
    <property type="match status" value="1"/>
</dbReference>
<evidence type="ECO:0000256" key="16">
    <source>
        <dbReference type="ARBA" id="ARBA00049209"/>
    </source>
</evidence>
<evidence type="ECO:0000256" key="17">
    <source>
        <dbReference type="HAMAP-Rule" id="MF_01965"/>
    </source>
</evidence>
<dbReference type="PIRSF" id="PIRSF017184">
    <property type="entry name" value="Nnr"/>
    <property type="match status" value="1"/>
</dbReference>
<dbReference type="InterPro" id="IPR000631">
    <property type="entry name" value="CARKD"/>
</dbReference>
<comment type="catalytic activity">
    <reaction evidence="1 18 19">
        <text>(6R)-NADHX = (6S)-NADHX</text>
        <dbReference type="Rhea" id="RHEA:32215"/>
        <dbReference type="ChEBI" id="CHEBI:64074"/>
        <dbReference type="ChEBI" id="CHEBI:64075"/>
        <dbReference type="EC" id="5.1.99.6"/>
    </reaction>
</comment>
<feature type="binding site" evidence="17">
    <location>
        <begin position="431"/>
        <end position="435"/>
    </location>
    <ligand>
        <name>AMP</name>
        <dbReference type="ChEBI" id="CHEBI:456215"/>
    </ligand>
</feature>
<feature type="binding site" evidence="18">
    <location>
        <begin position="65"/>
        <end position="69"/>
    </location>
    <ligand>
        <name>(6S)-NADPHX</name>
        <dbReference type="ChEBI" id="CHEBI:64076"/>
    </ligand>
</feature>
<evidence type="ECO:0000256" key="13">
    <source>
        <dbReference type="ARBA" id="ARBA00023268"/>
    </source>
</evidence>
<dbReference type="InterPro" id="IPR004443">
    <property type="entry name" value="YjeF_N_dom"/>
</dbReference>
<sequence>MSEVFPMRVVTGGQMRELDRTAMEDYGIPGLVLMENAGLAVVRVVQQVLGEVAGKRVAVFAGKGNNGGDGLVVARHLFNAGAEVKVLLLAKPEEISGDAAVNLAIWKKMGQPVYPVVRGEDLNAVRLFLVGAHAVVDAIFGTGFKGAAREPAAGVIEAINASGRPVVAVDIPSGVEADTGQVHGPCVRATHTVTFALPKLGLVQEPGRSHVGELHVADISIPSFLLEGGTPGRYLITEKMVREWLPPRPAWAHKGSCGRVLVVAGSRGMTGAACLAALGAARAGAGLVTLAVPAELQDVVAVKLTEIMTVGLPGTREGTVARSARSEILDLLERADVLAIGPGLSRHLETVALVRELLPAIRVPCVIDADGLNALAGDVQLLSRISVPAVVTPHEGEMARLLGRPLEEVSSRRLAVAEEAAAAWGVVALLKGAATLVACPDGSTYINPTGNPGMATGGSGDVLTGVIAGLLAQGMSAPRAAAAGAYLHGLAGDMAAREKGMRGLLAGDILELLPSAIAQVECNVTRLNNCLKIPLS</sequence>
<evidence type="ECO:0000256" key="4">
    <source>
        <dbReference type="ARBA" id="ARBA00009524"/>
    </source>
</evidence>
<dbReference type="InterPro" id="IPR030677">
    <property type="entry name" value="Nnr"/>
</dbReference>
<comment type="similarity">
    <text evidence="4 19">In the C-terminal section; belongs to the NnrD/CARKD family.</text>
</comment>
<evidence type="ECO:0000256" key="15">
    <source>
        <dbReference type="ARBA" id="ARBA00048238"/>
    </source>
</evidence>
<evidence type="ECO:0000256" key="7">
    <source>
        <dbReference type="ARBA" id="ARBA00022840"/>
    </source>
</evidence>
<dbReference type="EC" id="4.2.1.136" evidence="19"/>
<evidence type="ECO:0000256" key="3">
    <source>
        <dbReference type="ARBA" id="ARBA00006001"/>
    </source>
</evidence>
<comment type="caution">
    <text evidence="22">The sequence shown here is derived from an EMBL/GenBank/DDBJ whole genome shotgun (WGS) entry which is preliminary data.</text>
</comment>
<dbReference type="PROSITE" id="PS51383">
    <property type="entry name" value="YJEF_C_3"/>
    <property type="match status" value="1"/>
</dbReference>
<evidence type="ECO:0000313" key="23">
    <source>
        <dbReference type="Proteomes" id="UP001225644"/>
    </source>
</evidence>
<comment type="cofactor">
    <cofactor evidence="17">
        <name>Mg(2+)</name>
        <dbReference type="ChEBI" id="CHEBI:18420"/>
    </cofactor>
</comment>
<evidence type="ECO:0000313" key="22">
    <source>
        <dbReference type="EMBL" id="MDQ0286745.1"/>
    </source>
</evidence>
<dbReference type="PANTHER" id="PTHR12592:SF0">
    <property type="entry name" value="ATP-DEPENDENT (S)-NAD(P)H-HYDRATE DEHYDRATASE"/>
    <property type="match status" value="1"/>
</dbReference>
<comment type="function">
    <text evidence="14 19">Bifunctional enzyme that catalyzes the epimerization of the S- and R-forms of NAD(P)HX and the dehydration of the S-form of NAD(P)HX at the expense of ADP, which is converted to AMP. This allows the repair of both epimers of NAD(P)HX, a damaged form of NAD(P)H that is a result of enzymatic or heat-dependent hydration.</text>
</comment>
<feature type="binding site" evidence="17">
    <location>
        <position position="461"/>
    </location>
    <ligand>
        <name>(6S)-NADPHX</name>
        <dbReference type="ChEBI" id="CHEBI:64076"/>
    </ligand>
</feature>
<reference evidence="22 23" key="1">
    <citation type="submission" date="2023-07" db="EMBL/GenBank/DDBJ databases">
        <title>Genomic Encyclopedia of Type Strains, Phase IV (KMG-IV): sequencing the most valuable type-strain genomes for metagenomic binning, comparative biology and taxonomic classification.</title>
        <authorList>
            <person name="Goeker M."/>
        </authorList>
    </citation>
    <scope>NUCLEOTIDE SEQUENCE [LARGE SCALE GENOMIC DNA]</scope>
    <source>
        <strain evidence="22 23">DSM 12396</strain>
    </source>
</reference>
<feature type="binding site" evidence="17">
    <location>
        <position position="460"/>
    </location>
    <ligand>
        <name>AMP</name>
        <dbReference type="ChEBI" id="CHEBI:456215"/>
    </ligand>
</feature>
<comment type="caution">
    <text evidence="18">Lacks conserved residue(s) required for the propagation of feature annotation.</text>
</comment>
<keyword evidence="6 17" id="KW-0547">Nucleotide-binding</keyword>
<evidence type="ECO:0000256" key="12">
    <source>
        <dbReference type="ARBA" id="ARBA00023239"/>
    </source>
</evidence>
<dbReference type="Gene3D" id="3.40.50.10260">
    <property type="entry name" value="YjeF N-terminal domain"/>
    <property type="match status" value="1"/>
</dbReference>
<gene>
    <name evidence="17" type="primary">nnrD</name>
    <name evidence="18" type="synonym">nnrE</name>
    <name evidence="22" type="ORF">J2Z49_001862</name>
</gene>
<dbReference type="InterPro" id="IPR029056">
    <property type="entry name" value="Ribokinase-like"/>
</dbReference>
<keyword evidence="8 17" id="KW-0521">NADP</keyword>
<comment type="subunit">
    <text evidence="17">Homotetramer.</text>
</comment>
<evidence type="ECO:0000256" key="5">
    <source>
        <dbReference type="ARBA" id="ARBA00022723"/>
    </source>
</evidence>
<dbReference type="Proteomes" id="UP001225644">
    <property type="component" value="Unassembled WGS sequence"/>
</dbReference>
<dbReference type="PROSITE" id="PS51385">
    <property type="entry name" value="YJEF_N"/>
    <property type="match status" value="1"/>
</dbReference>
<comment type="catalytic activity">
    <reaction evidence="2 18 19">
        <text>(6R)-NADPHX = (6S)-NADPHX</text>
        <dbReference type="Rhea" id="RHEA:32227"/>
        <dbReference type="ChEBI" id="CHEBI:64076"/>
        <dbReference type="ChEBI" id="CHEBI:64077"/>
        <dbReference type="EC" id="5.1.99.6"/>
    </reaction>
</comment>
<evidence type="ECO:0000259" key="20">
    <source>
        <dbReference type="PROSITE" id="PS51383"/>
    </source>
</evidence>
<comment type="similarity">
    <text evidence="18">Belongs to the NnrE/AIBP family.</text>
</comment>
<dbReference type="SUPFAM" id="SSF64153">
    <property type="entry name" value="YjeF N-terminal domain-like"/>
    <property type="match status" value="1"/>
</dbReference>
<dbReference type="HAMAP" id="MF_01965">
    <property type="entry name" value="NADHX_dehydratase"/>
    <property type="match status" value="1"/>
</dbReference>
<feature type="binding site" evidence="18">
    <location>
        <position position="173"/>
    </location>
    <ligand>
        <name>K(+)</name>
        <dbReference type="ChEBI" id="CHEBI:29103"/>
    </ligand>
</feature>
<feature type="domain" description="YjeF C-terminal" evidence="20">
    <location>
        <begin position="237"/>
        <end position="520"/>
    </location>
</feature>